<sequence length="81" mass="9114">MVINRCPFVAVNGIKNRCTSECQFFIEESESCAIPVFMDNRNDILQSMAESLSGLNDIMLNIAGTLINIRDERTIRNDKSS</sequence>
<name>A0A0F9E0U2_9ZZZZ</name>
<dbReference type="AlphaFoldDB" id="A0A0F9E0U2"/>
<proteinExistence type="predicted"/>
<organism evidence="1">
    <name type="scientific">marine sediment metagenome</name>
    <dbReference type="NCBI Taxonomy" id="412755"/>
    <lineage>
        <taxon>unclassified sequences</taxon>
        <taxon>metagenomes</taxon>
        <taxon>ecological metagenomes</taxon>
    </lineage>
</organism>
<reference evidence="1" key="1">
    <citation type="journal article" date="2015" name="Nature">
        <title>Complex archaea that bridge the gap between prokaryotes and eukaryotes.</title>
        <authorList>
            <person name="Spang A."/>
            <person name="Saw J.H."/>
            <person name="Jorgensen S.L."/>
            <person name="Zaremba-Niedzwiedzka K."/>
            <person name="Martijn J."/>
            <person name="Lind A.E."/>
            <person name="van Eijk R."/>
            <person name="Schleper C."/>
            <person name="Guy L."/>
            <person name="Ettema T.J."/>
        </authorList>
    </citation>
    <scope>NUCLEOTIDE SEQUENCE</scope>
</reference>
<comment type="caution">
    <text evidence="1">The sequence shown here is derived from an EMBL/GenBank/DDBJ whole genome shotgun (WGS) entry which is preliminary data.</text>
</comment>
<dbReference type="EMBL" id="LAZR01029391">
    <property type="protein sequence ID" value="KKL59721.1"/>
    <property type="molecule type" value="Genomic_DNA"/>
</dbReference>
<gene>
    <name evidence="1" type="ORF">LCGC14_2212460</name>
</gene>
<accession>A0A0F9E0U2</accession>
<protein>
    <submittedName>
        <fullName evidence="1">Uncharacterized protein</fullName>
    </submittedName>
</protein>
<evidence type="ECO:0000313" key="1">
    <source>
        <dbReference type="EMBL" id="KKL59721.1"/>
    </source>
</evidence>